<dbReference type="Proteomes" id="UP000581135">
    <property type="component" value="Unassembled WGS sequence"/>
</dbReference>
<dbReference type="Pfam" id="PF01323">
    <property type="entry name" value="DSBA"/>
    <property type="match status" value="1"/>
</dbReference>
<protein>
    <recommendedName>
        <fullName evidence="1">2-hydroxychromene-2-carboxylate isomerase</fullName>
        <ecNumber evidence="1">5.99.1.4</ecNumber>
    </recommendedName>
</protein>
<evidence type="ECO:0000256" key="1">
    <source>
        <dbReference type="PIRNR" id="PIRNR006386"/>
    </source>
</evidence>
<dbReference type="EC" id="5.99.1.4" evidence="1"/>
<comment type="similarity">
    <text evidence="1">Belongs to the GST superfamily. NadH family.</text>
</comment>
<dbReference type="GO" id="GO:0006749">
    <property type="term" value="P:glutathione metabolic process"/>
    <property type="evidence" value="ECO:0007669"/>
    <property type="project" value="TreeGrafter"/>
</dbReference>
<comment type="catalytic activity">
    <reaction evidence="1">
        <text>2-hydroxychromene-2-carboxylate = (3E)-4-(2-hydroxyphenyl)-2-oxobut-3-enoate</text>
        <dbReference type="Rhea" id="RHEA:27401"/>
        <dbReference type="ChEBI" id="CHEBI:59350"/>
        <dbReference type="ChEBI" id="CHEBI:59353"/>
        <dbReference type="EC" id="5.99.1.4"/>
    </reaction>
</comment>
<dbReference type="InterPro" id="IPR014440">
    <property type="entry name" value="HCCAis_GSTk"/>
</dbReference>
<dbReference type="PANTHER" id="PTHR42943">
    <property type="entry name" value="GLUTATHIONE S-TRANSFERASE KAPPA"/>
    <property type="match status" value="1"/>
</dbReference>
<dbReference type="InterPro" id="IPR051924">
    <property type="entry name" value="GST_Kappa/NadH"/>
</dbReference>
<dbReference type="EMBL" id="JACHXA010000008">
    <property type="protein sequence ID" value="MBB3066418.1"/>
    <property type="molecule type" value="Genomic_DNA"/>
</dbReference>
<dbReference type="RefSeq" id="WP_183417234.1">
    <property type="nucleotide sequence ID" value="NZ_JACHXA010000008.1"/>
</dbReference>
<keyword evidence="5" id="KW-1185">Reference proteome</keyword>
<name>A0A839SVV5_9PROT</name>
<dbReference type="InterPro" id="IPR001853">
    <property type="entry name" value="DSBA-like_thioredoxin_dom"/>
</dbReference>
<keyword evidence="1 4" id="KW-0413">Isomerase</keyword>
<feature type="domain" description="DSBA-like thioredoxin" evidence="3">
    <location>
        <begin position="5"/>
        <end position="197"/>
    </location>
</feature>
<reference evidence="4 5" key="1">
    <citation type="submission" date="2020-08" db="EMBL/GenBank/DDBJ databases">
        <title>Genomic Encyclopedia of Type Strains, Phase III (KMG-III): the genomes of soil and plant-associated and newly described type strains.</title>
        <authorList>
            <person name="Whitman W."/>
        </authorList>
    </citation>
    <scope>NUCLEOTIDE SEQUENCE [LARGE SCALE GENOMIC DNA]</scope>
    <source>
        <strain evidence="4 5">CECT 8803</strain>
    </source>
</reference>
<dbReference type="GO" id="GO:0004364">
    <property type="term" value="F:glutathione transferase activity"/>
    <property type="evidence" value="ECO:0007669"/>
    <property type="project" value="TreeGrafter"/>
</dbReference>
<dbReference type="Gene3D" id="3.40.30.10">
    <property type="entry name" value="Glutaredoxin"/>
    <property type="match status" value="1"/>
</dbReference>
<evidence type="ECO:0000256" key="2">
    <source>
        <dbReference type="PIRSR" id="PIRSR006386-1"/>
    </source>
</evidence>
<comment type="caution">
    <text evidence="4">The sequence shown here is derived from an EMBL/GenBank/DDBJ whole genome shotgun (WGS) entry which is preliminary data.</text>
</comment>
<dbReference type="GO" id="GO:0004602">
    <property type="term" value="F:glutathione peroxidase activity"/>
    <property type="evidence" value="ECO:0007669"/>
    <property type="project" value="TreeGrafter"/>
</dbReference>
<dbReference type="AlphaFoldDB" id="A0A839SVV5"/>
<feature type="active site" description="Nucleophile" evidence="2">
    <location>
        <position position="14"/>
    </location>
</feature>
<dbReference type="SUPFAM" id="SSF52833">
    <property type="entry name" value="Thioredoxin-like"/>
    <property type="match status" value="1"/>
</dbReference>
<accession>A0A839SVV5</accession>
<dbReference type="PANTHER" id="PTHR42943:SF4">
    <property type="entry name" value="C2H2-TYPE DOMAIN-CONTAINING PROTEIN"/>
    <property type="match status" value="1"/>
</dbReference>
<evidence type="ECO:0000313" key="5">
    <source>
        <dbReference type="Proteomes" id="UP000581135"/>
    </source>
</evidence>
<dbReference type="PIRSF" id="PIRSF006386">
    <property type="entry name" value="HCCAis_GSTk"/>
    <property type="match status" value="1"/>
</dbReference>
<proteinExistence type="inferred from homology"/>
<gene>
    <name evidence="4" type="ORF">FHR98_002724</name>
</gene>
<evidence type="ECO:0000259" key="3">
    <source>
        <dbReference type="Pfam" id="PF01323"/>
    </source>
</evidence>
<organism evidence="4 5">
    <name type="scientific">Limibacillus halophilus</name>
    <dbReference type="NCBI Taxonomy" id="1579333"/>
    <lineage>
        <taxon>Bacteria</taxon>
        <taxon>Pseudomonadati</taxon>
        <taxon>Pseudomonadota</taxon>
        <taxon>Alphaproteobacteria</taxon>
        <taxon>Rhodospirillales</taxon>
        <taxon>Rhodovibrionaceae</taxon>
        <taxon>Limibacillus</taxon>
    </lineage>
</organism>
<sequence>MTAKTIEYFYSVASGYSYLGAGRFYDLAARSGRQVIHRPVYLRIVLERTGATQFQDRHPARIRQMVEDLGTTGAYHGIPINSDPSHHYDNIEVAAGMAATLILQGRDPAMLSFLMQQALWRDDRSLADTTVLDDLASQAGLDGPALRAEARGEAAQDLLQKNSLEAAERGIIGAPTYIVEGRALFGQDRLHHLEAILAERL</sequence>
<dbReference type="InterPro" id="IPR036249">
    <property type="entry name" value="Thioredoxin-like_sf"/>
</dbReference>
<dbReference type="GO" id="GO:0018845">
    <property type="term" value="F:2-hydroxychromene-2-carboxylate isomerase activity"/>
    <property type="evidence" value="ECO:0007669"/>
    <property type="project" value="UniProtKB-UniRule"/>
</dbReference>
<evidence type="ECO:0000313" key="4">
    <source>
        <dbReference type="EMBL" id="MBB3066418.1"/>
    </source>
</evidence>